<evidence type="ECO:0000313" key="3">
    <source>
        <dbReference type="Proteomes" id="UP000823388"/>
    </source>
</evidence>
<reference evidence="2 3" key="1">
    <citation type="submission" date="2020-05" db="EMBL/GenBank/DDBJ databases">
        <title>WGS assembly of Panicum virgatum.</title>
        <authorList>
            <person name="Lovell J.T."/>
            <person name="Jenkins J."/>
            <person name="Shu S."/>
            <person name="Juenger T.E."/>
            <person name="Schmutz J."/>
        </authorList>
    </citation>
    <scope>NUCLEOTIDE SEQUENCE [LARGE SCALE GENOMIC DNA]</scope>
    <source>
        <strain evidence="3">cv. AP13</strain>
    </source>
</reference>
<name>A0A8T0VXF1_PANVG</name>
<comment type="caution">
    <text evidence="2">The sequence shown here is derived from an EMBL/GenBank/DDBJ whole genome shotgun (WGS) entry which is preliminary data.</text>
</comment>
<dbReference type="Proteomes" id="UP000823388">
    <property type="component" value="Chromosome 2N"/>
</dbReference>
<gene>
    <name evidence="2" type="ORF">PVAP13_2NG587000</name>
</gene>
<feature type="region of interest" description="Disordered" evidence="1">
    <location>
        <begin position="1"/>
        <end position="37"/>
    </location>
</feature>
<organism evidence="2 3">
    <name type="scientific">Panicum virgatum</name>
    <name type="common">Blackwell switchgrass</name>
    <dbReference type="NCBI Taxonomy" id="38727"/>
    <lineage>
        <taxon>Eukaryota</taxon>
        <taxon>Viridiplantae</taxon>
        <taxon>Streptophyta</taxon>
        <taxon>Embryophyta</taxon>
        <taxon>Tracheophyta</taxon>
        <taxon>Spermatophyta</taxon>
        <taxon>Magnoliopsida</taxon>
        <taxon>Liliopsida</taxon>
        <taxon>Poales</taxon>
        <taxon>Poaceae</taxon>
        <taxon>PACMAD clade</taxon>
        <taxon>Panicoideae</taxon>
        <taxon>Panicodae</taxon>
        <taxon>Paniceae</taxon>
        <taxon>Panicinae</taxon>
        <taxon>Panicum</taxon>
        <taxon>Panicum sect. Hiantes</taxon>
    </lineage>
</organism>
<evidence type="ECO:0000313" key="2">
    <source>
        <dbReference type="EMBL" id="KAG2638336.1"/>
    </source>
</evidence>
<proteinExistence type="predicted"/>
<feature type="compositionally biased region" description="Basic and acidic residues" evidence="1">
    <location>
        <begin position="14"/>
        <end position="25"/>
    </location>
</feature>
<dbReference type="AlphaFoldDB" id="A0A8T0VXF1"/>
<evidence type="ECO:0000256" key="1">
    <source>
        <dbReference type="SAM" id="MobiDB-lite"/>
    </source>
</evidence>
<protein>
    <submittedName>
        <fullName evidence="2">Uncharacterized protein</fullName>
    </submittedName>
</protein>
<keyword evidence="3" id="KW-1185">Reference proteome</keyword>
<dbReference type="EMBL" id="CM029040">
    <property type="protein sequence ID" value="KAG2638336.1"/>
    <property type="molecule type" value="Genomic_DNA"/>
</dbReference>
<accession>A0A8T0VXF1</accession>
<sequence length="182" mass="19638">MPLSPSPSPALGGERGERIGQEARHPPGKHQPTSHQRAWTTIPPNHLLLLIGELSSSLLPPGTLLHRGQGRRHACLQPQRASDAWAWGGRPPRYSATSWMPASVSVGCDVPVAAVAATARQWQRCSNGPGHGTAMEQWPLIVRAGADAQASGGATWCCPRYPEDSSATWEIIESNHIWEILN</sequence>